<comment type="caution">
    <text evidence="6">The sequence shown here is derived from an EMBL/GenBank/DDBJ whole genome shotgun (WGS) entry which is preliminary data.</text>
</comment>
<evidence type="ECO:0000256" key="3">
    <source>
        <dbReference type="ARBA" id="ARBA00022448"/>
    </source>
</evidence>
<keyword evidence="5" id="KW-0472">Membrane</keyword>
<dbReference type="Proteomes" id="UP000252733">
    <property type="component" value="Unassembled WGS sequence"/>
</dbReference>
<keyword evidence="7" id="KW-1185">Reference proteome</keyword>
<dbReference type="PANTHER" id="PTHR43166:SF9">
    <property type="entry name" value="GLUTAMATE_ASPARTATE IMPORT ATP-BINDING PROTEIN GLTL"/>
    <property type="match status" value="1"/>
</dbReference>
<dbReference type="InterPro" id="IPR050086">
    <property type="entry name" value="MetN_ABC_transporter-like"/>
</dbReference>
<evidence type="ECO:0000256" key="5">
    <source>
        <dbReference type="ARBA" id="ARBA00023136"/>
    </source>
</evidence>
<evidence type="ECO:0000256" key="2">
    <source>
        <dbReference type="ARBA" id="ARBA00005417"/>
    </source>
</evidence>
<dbReference type="EMBL" id="QPIZ01000030">
    <property type="protein sequence ID" value="RCW29185.1"/>
    <property type="molecule type" value="Genomic_DNA"/>
</dbReference>
<evidence type="ECO:0000313" key="6">
    <source>
        <dbReference type="EMBL" id="RCW29185.1"/>
    </source>
</evidence>
<organism evidence="6 7">
    <name type="scientific">Marinilabilia salmonicolor</name>
    <dbReference type="NCBI Taxonomy" id="989"/>
    <lineage>
        <taxon>Bacteria</taxon>
        <taxon>Pseudomonadati</taxon>
        <taxon>Bacteroidota</taxon>
        <taxon>Bacteroidia</taxon>
        <taxon>Marinilabiliales</taxon>
        <taxon>Marinilabiliaceae</taxon>
        <taxon>Marinilabilia</taxon>
    </lineage>
</organism>
<accession>A0A368UM06</accession>
<dbReference type="GO" id="GO:0005886">
    <property type="term" value="C:plasma membrane"/>
    <property type="evidence" value="ECO:0007669"/>
    <property type="project" value="UniProtKB-SubCell"/>
</dbReference>
<evidence type="ECO:0000256" key="1">
    <source>
        <dbReference type="ARBA" id="ARBA00004202"/>
    </source>
</evidence>
<sequence length="90" mass="10405">MGIWEDTDALFSDVSSTIQRLVLLARALVKNPYLLILDEPCQGFDDAQQKYFKALIDKIAGHSEMAMIYVTHHREELPECFKKKKLTLTY</sequence>
<gene>
    <name evidence="6" type="ORF">DFO77_1303</name>
</gene>
<keyword evidence="3" id="KW-0813">Transport</keyword>
<evidence type="ECO:0000256" key="4">
    <source>
        <dbReference type="ARBA" id="ARBA00022475"/>
    </source>
</evidence>
<evidence type="ECO:0000313" key="7">
    <source>
        <dbReference type="Proteomes" id="UP000252733"/>
    </source>
</evidence>
<dbReference type="InterPro" id="IPR027417">
    <property type="entry name" value="P-loop_NTPase"/>
</dbReference>
<dbReference type="PANTHER" id="PTHR43166">
    <property type="entry name" value="AMINO ACID IMPORT ATP-BINDING PROTEIN"/>
    <property type="match status" value="1"/>
</dbReference>
<dbReference type="SUPFAM" id="SSF52540">
    <property type="entry name" value="P-loop containing nucleoside triphosphate hydrolases"/>
    <property type="match status" value="1"/>
</dbReference>
<proteinExistence type="inferred from homology"/>
<protein>
    <submittedName>
        <fullName evidence="6">ABC transporter family protein</fullName>
    </submittedName>
</protein>
<name>A0A368UM06_9BACT</name>
<comment type="subcellular location">
    <subcellularLocation>
        <location evidence="1">Cell membrane</location>
        <topology evidence="1">Peripheral membrane protein</topology>
    </subcellularLocation>
</comment>
<comment type="similarity">
    <text evidence="2">Belongs to the ABC transporter superfamily.</text>
</comment>
<reference evidence="6 7" key="1">
    <citation type="submission" date="2018-07" db="EMBL/GenBank/DDBJ databases">
        <title>Freshwater and sediment microbial communities from various areas in North America, analyzing microbe dynamics in response to fracking.</title>
        <authorList>
            <person name="Lamendella R."/>
        </authorList>
    </citation>
    <scope>NUCLEOTIDE SEQUENCE [LARGE SCALE GENOMIC DNA]</scope>
    <source>
        <strain evidence="6 7">160A</strain>
    </source>
</reference>
<dbReference type="Gene3D" id="3.40.50.300">
    <property type="entry name" value="P-loop containing nucleotide triphosphate hydrolases"/>
    <property type="match status" value="1"/>
</dbReference>
<keyword evidence="4" id="KW-1003">Cell membrane</keyword>
<dbReference type="AlphaFoldDB" id="A0A368UM06"/>